<protein>
    <submittedName>
        <fullName evidence="4">Uncharacterized protein</fullName>
    </submittedName>
</protein>
<reference evidence="4" key="1">
    <citation type="submission" date="2019-02" db="EMBL/GenBank/DDBJ databases">
        <authorList>
            <person name="Gruber-Vodicka R. H."/>
            <person name="Seah K. B. B."/>
        </authorList>
    </citation>
    <scope>NUCLEOTIDE SEQUENCE</scope>
    <source>
        <strain evidence="4">BECK_S127</strain>
        <strain evidence="3">BECK_S1320</strain>
        <strain evidence="2">BECK_S1321</strain>
    </source>
</reference>
<name>A0A451BNT5_9GAMM</name>
<gene>
    <name evidence="4" type="ORF">BECKSD772D_GA0070982_107510</name>
    <name evidence="3" type="ORF">BECKSD772E_GA0070983_10856</name>
    <name evidence="2" type="ORF">BECKSD772F_GA0070984_10886</name>
</gene>
<dbReference type="EMBL" id="CAADHB010000075">
    <property type="protein sequence ID" value="VFK79940.1"/>
    <property type="molecule type" value="Genomic_DNA"/>
</dbReference>
<dbReference type="EMBL" id="CAADFU010000085">
    <property type="protein sequence ID" value="VFK46975.1"/>
    <property type="molecule type" value="Genomic_DNA"/>
</dbReference>
<feature type="region of interest" description="Disordered" evidence="1">
    <location>
        <begin position="1"/>
        <end position="20"/>
    </location>
</feature>
<evidence type="ECO:0000313" key="2">
    <source>
        <dbReference type="EMBL" id="VFK41257.1"/>
    </source>
</evidence>
<evidence type="ECO:0000256" key="1">
    <source>
        <dbReference type="SAM" id="MobiDB-lite"/>
    </source>
</evidence>
<dbReference type="AlphaFoldDB" id="A0A451BNT5"/>
<accession>A0A451BNT5</accession>
<proteinExistence type="predicted"/>
<evidence type="ECO:0000313" key="3">
    <source>
        <dbReference type="EMBL" id="VFK46975.1"/>
    </source>
</evidence>
<dbReference type="EMBL" id="CAADFR010000088">
    <property type="protein sequence ID" value="VFK41257.1"/>
    <property type="molecule type" value="Genomic_DNA"/>
</dbReference>
<evidence type="ECO:0000313" key="4">
    <source>
        <dbReference type="EMBL" id="VFK79940.1"/>
    </source>
</evidence>
<sequence>MSLKGSLLASAENHPTPRTSGFIRVDSVHQGGLGGVKDLWRIDPVNEISRFQFVGPIERIAENFLLANRYLKIPCFVLMLG</sequence>
<organism evidence="4">
    <name type="scientific">Candidatus Kentrum sp. SD</name>
    <dbReference type="NCBI Taxonomy" id="2126332"/>
    <lineage>
        <taxon>Bacteria</taxon>
        <taxon>Pseudomonadati</taxon>
        <taxon>Pseudomonadota</taxon>
        <taxon>Gammaproteobacteria</taxon>
        <taxon>Candidatus Kentrum</taxon>
    </lineage>
</organism>